<dbReference type="EMBL" id="CP049916">
    <property type="protein sequence ID" value="QIO09821.1"/>
    <property type="molecule type" value="Genomic_DNA"/>
</dbReference>
<accession>A0A6G8S6T9</accession>
<dbReference type="GO" id="GO:0004803">
    <property type="term" value="F:transposase activity"/>
    <property type="evidence" value="ECO:0007669"/>
    <property type="project" value="InterPro"/>
</dbReference>
<organism evidence="4 6">
    <name type="scientific">Acinetobacter lanii</name>
    <dbReference type="NCBI Taxonomy" id="2715163"/>
    <lineage>
        <taxon>Bacteria</taxon>
        <taxon>Pseudomonadati</taxon>
        <taxon>Pseudomonadota</taxon>
        <taxon>Gammaproteobacteria</taxon>
        <taxon>Moraxellales</taxon>
        <taxon>Moraxellaceae</taxon>
        <taxon>Acinetobacter</taxon>
    </lineage>
</organism>
<reference evidence="4 6" key="1">
    <citation type="submission" date="2020-03" db="EMBL/GenBank/DDBJ databases">
        <authorList>
            <person name="Zhu W."/>
        </authorList>
    </citation>
    <scope>NUCLEOTIDE SEQUENCE [LARGE SCALE GENOMIC DNA]</scope>
    <source>
        <strain evidence="4 6">185</strain>
    </source>
</reference>
<dbReference type="EMBL" id="CP049916">
    <property type="protein sequence ID" value="QIO09944.1"/>
    <property type="molecule type" value="Genomic_DNA"/>
</dbReference>
<evidence type="ECO:0000313" key="4">
    <source>
        <dbReference type="EMBL" id="QIO09821.1"/>
    </source>
</evidence>
<name>A0A6G8S6T9_9GAMM</name>
<evidence type="ECO:0000313" key="5">
    <source>
        <dbReference type="EMBL" id="QIO09944.1"/>
    </source>
</evidence>
<dbReference type="PANTHER" id="PTHR30007">
    <property type="entry name" value="PHP DOMAIN PROTEIN"/>
    <property type="match status" value="1"/>
</dbReference>
<protein>
    <submittedName>
        <fullName evidence="4">IS5 family transposase</fullName>
    </submittedName>
</protein>
<evidence type="ECO:0000259" key="2">
    <source>
        <dbReference type="Pfam" id="PF13340"/>
    </source>
</evidence>
<dbReference type="InterPro" id="IPR002559">
    <property type="entry name" value="Transposase_11"/>
</dbReference>
<dbReference type="InterPro" id="IPR025161">
    <property type="entry name" value="IS402-like_dom"/>
</dbReference>
<dbReference type="GO" id="GO:0006313">
    <property type="term" value="P:DNA transposition"/>
    <property type="evidence" value="ECO:0007669"/>
    <property type="project" value="InterPro"/>
</dbReference>
<dbReference type="Pfam" id="PF01609">
    <property type="entry name" value="DDE_Tnp_1"/>
    <property type="match status" value="1"/>
</dbReference>
<dbReference type="KEGG" id="alj:G8D99_12925"/>
<dbReference type="KEGG" id="alj:G8D99_13590"/>
<evidence type="ECO:0000259" key="1">
    <source>
        <dbReference type="Pfam" id="PF01609"/>
    </source>
</evidence>
<proteinExistence type="predicted"/>
<keyword evidence="6" id="KW-1185">Reference proteome</keyword>
<evidence type="ECO:0000313" key="3">
    <source>
        <dbReference type="EMBL" id="QIO09069.1"/>
    </source>
</evidence>
<dbReference type="RefSeq" id="WP_166324527.1">
    <property type="nucleotide sequence ID" value="NZ_CP049916.1"/>
</dbReference>
<feature type="domain" description="Insertion element IS402-like" evidence="2">
    <location>
        <begin position="6"/>
        <end position="76"/>
    </location>
</feature>
<dbReference type="Proteomes" id="UP000501939">
    <property type="component" value="Chromosome"/>
</dbReference>
<feature type="domain" description="Transposase IS4-like" evidence="1">
    <location>
        <begin position="88"/>
        <end position="243"/>
    </location>
</feature>
<dbReference type="AlphaFoldDB" id="A0A6G8S6T9"/>
<dbReference type="GO" id="GO:0003677">
    <property type="term" value="F:DNA binding"/>
    <property type="evidence" value="ECO:0007669"/>
    <property type="project" value="InterPro"/>
</dbReference>
<sequence>MTRRVITDDIWLQLQETMQLYGCYRSKNSRNIMEAIFWKLRTGATWRDIPEDLCPWQTAYNRFNRWAIKGLWDKFFFSLRGTLDTEWVFIDGSYIRAHQHASGARYGENRAIGSSRGGATTKIHLATDANGYPLDFEITGGEVHDSQVAPRLIDLIGSAEYLVADKGYDSEKIREYARNHAMIAVIPRKSNSAKSNPEFDAYLYKLRHLVENAFARLKHFRSIATRFDKLARNYKAMLRLACIFIWCKAK</sequence>
<dbReference type="Pfam" id="PF13340">
    <property type="entry name" value="DUF4096"/>
    <property type="match status" value="1"/>
</dbReference>
<dbReference type="KEGG" id="alj:G8D99_08600"/>
<dbReference type="NCBIfam" id="NF033580">
    <property type="entry name" value="transpos_IS5_3"/>
    <property type="match status" value="1"/>
</dbReference>
<evidence type="ECO:0000313" key="6">
    <source>
        <dbReference type="Proteomes" id="UP000501939"/>
    </source>
</evidence>
<gene>
    <name evidence="3" type="ORF">G8D99_08600</name>
    <name evidence="4" type="ORF">G8D99_12925</name>
    <name evidence="5" type="ORF">G8D99_13590</name>
</gene>
<dbReference type="EMBL" id="CP049916">
    <property type="protein sequence ID" value="QIO09069.1"/>
    <property type="molecule type" value="Genomic_DNA"/>
</dbReference>
<dbReference type="PANTHER" id="PTHR30007:SF1">
    <property type="entry name" value="BLR1914 PROTEIN"/>
    <property type="match status" value="1"/>
</dbReference>